<keyword evidence="3" id="KW-1185">Reference proteome</keyword>
<dbReference type="Proteomes" id="UP001159427">
    <property type="component" value="Unassembled WGS sequence"/>
</dbReference>
<feature type="region of interest" description="Disordered" evidence="1">
    <location>
        <begin position="92"/>
        <end position="147"/>
    </location>
</feature>
<evidence type="ECO:0000256" key="1">
    <source>
        <dbReference type="SAM" id="MobiDB-lite"/>
    </source>
</evidence>
<dbReference type="EMBL" id="CALNXI010000305">
    <property type="protein sequence ID" value="CAH3024465.1"/>
    <property type="molecule type" value="Genomic_DNA"/>
</dbReference>
<reference evidence="2 3" key="1">
    <citation type="submission" date="2022-05" db="EMBL/GenBank/DDBJ databases">
        <authorList>
            <consortium name="Genoscope - CEA"/>
            <person name="William W."/>
        </authorList>
    </citation>
    <scope>NUCLEOTIDE SEQUENCE [LARGE SCALE GENOMIC DNA]</scope>
</reference>
<organism evidence="2 3">
    <name type="scientific">Porites evermanni</name>
    <dbReference type="NCBI Taxonomy" id="104178"/>
    <lineage>
        <taxon>Eukaryota</taxon>
        <taxon>Metazoa</taxon>
        <taxon>Cnidaria</taxon>
        <taxon>Anthozoa</taxon>
        <taxon>Hexacorallia</taxon>
        <taxon>Scleractinia</taxon>
        <taxon>Fungiina</taxon>
        <taxon>Poritidae</taxon>
        <taxon>Porites</taxon>
    </lineage>
</organism>
<evidence type="ECO:0000313" key="3">
    <source>
        <dbReference type="Proteomes" id="UP001159427"/>
    </source>
</evidence>
<sequence>MSSQARKPKVKWTEQMNKDVLECKKKAQELVSSENPPCNENGRKRGYIDVMKELWDDMGYKNLQLKSQNLRDQASRLEKIRNNGTDLSIRERSVEDLGNITSTSEYSSQENIENESQNNQNRESGNANSPTRGLNLHSAEPQQIPEESRVTMGDWPDVSDDVPECLPNYTTVNLPASVNWGRNSDGGMITITTATIDDAYNEVTTWRKNSFLVPYGRIIQRHLSKSNENDPPNKARIFAKLVMKGQINSALRYLSEDDSGGVLPLTDDVVRQLKEKHPDAQGAKLGSLLFGPVEDIPDSVYQGINGELVREAALRTKGSGGPSGVDANGFKRILACKSFKRSSINLCESIATLTRRLCTEFVDPLTIEPIVASRLIPLDKGNGEVRPIGVGEVIRKIIGKCVTRVAKQGVINASGTMQVCAGQKSGGEAAIHAMRNIFEADETDAALTS</sequence>
<name>A0ABN8M4B3_9CNID</name>
<evidence type="ECO:0000313" key="2">
    <source>
        <dbReference type="EMBL" id="CAH3024465.1"/>
    </source>
</evidence>
<accession>A0ABN8M4B3</accession>
<gene>
    <name evidence="2" type="ORF">PEVE_00022973</name>
</gene>
<proteinExistence type="predicted"/>
<feature type="compositionally biased region" description="Low complexity" evidence="1">
    <location>
        <begin position="104"/>
        <end position="124"/>
    </location>
</feature>
<comment type="caution">
    <text evidence="2">The sequence shown here is derived from an EMBL/GenBank/DDBJ whole genome shotgun (WGS) entry which is preliminary data.</text>
</comment>
<protein>
    <submittedName>
        <fullName evidence="2">Uncharacterized protein</fullName>
    </submittedName>
</protein>